<organism evidence="2 3">
    <name type="scientific">Aldrovandia affinis</name>
    <dbReference type="NCBI Taxonomy" id="143900"/>
    <lineage>
        <taxon>Eukaryota</taxon>
        <taxon>Metazoa</taxon>
        <taxon>Chordata</taxon>
        <taxon>Craniata</taxon>
        <taxon>Vertebrata</taxon>
        <taxon>Euteleostomi</taxon>
        <taxon>Actinopterygii</taxon>
        <taxon>Neopterygii</taxon>
        <taxon>Teleostei</taxon>
        <taxon>Notacanthiformes</taxon>
        <taxon>Halosauridae</taxon>
        <taxon>Aldrovandia</taxon>
    </lineage>
</organism>
<evidence type="ECO:0000256" key="1">
    <source>
        <dbReference type="SAM" id="MobiDB-lite"/>
    </source>
</evidence>
<accession>A0AAD7SBY3</accession>
<reference evidence="2" key="1">
    <citation type="journal article" date="2023" name="Science">
        <title>Genome structures resolve the early diversification of teleost fishes.</title>
        <authorList>
            <person name="Parey E."/>
            <person name="Louis A."/>
            <person name="Montfort J."/>
            <person name="Bouchez O."/>
            <person name="Roques C."/>
            <person name="Iampietro C."/>
            <person name="Lluch J."/>
            <person name="Castinel A."/>
            <person name="Donnadieu C."/>
            <person name="Desvignes T."/>
            <person name="Floi Bucao C."/>
            <person name="Jouanno E."/>
            <person name="Wen M."/>
            <person name="Mejri S."/>
            <person name="Dirks R."/>
            <person name="Jansen H."/>
            <person name="Henkel C."/>
            <person name="Chen W.J."/>
            <person name="Zahm M."/>
            <person name="Cabau C."/>
            <person name="Klopp C."/>
            <person name="Thompson A.W."/>
            <person name="Robinson-Rechavi M."/>
            <person name="Braasch I."/>
            <person name="Lecointre G."/>
            <person name="Bobe J."/>
            <person name="Postlethwait J.H."/>
            <person name="Berthelot C."/>
            <person name="Roest Crollius H."/>
            <person name="Guiguen Y."/>
        </authorList>
    </citation>
    <scope>NUCLEOTIDE SEQUENCE</scope>
    <source>
        <strain evidence="2">NC1722</strain>
    </source>
</reference>
<comment type="caution">
    <text evidence="2">The sequence shown here is derived from an EMBL/GenBank/DDBJ whole genome shotgun (WGS) entry which is preliminary data.</text>
</comment>
<feature type="region of interest" description="Disordered" evidence="1">
    <location>
        <begin position="100"/>
        <end position="119"/>
    </location>
</feature>
<evidence type="ECO:0000313" key="3">
    <source>
        <dbReference type="Proteomes" id="UP001221898"/>
    </source>
</evidence>
<dbReference type="AlphaFoldDB" id="A0AAD7SBY3"/>
<keyword evidence="3" id="KW-1185">Reference proteome</keyword>
<dbReference type="Proteomes" id="UP001221898">
    <property type="component" value="Unassembled WGS sequence"/>
</dbReference>
<proteinExistence type="predicted"/>
<dbReference type="EMBL" id="JAINUG010000082">
    <property type="protein sequence ID" value="KAJ8399532.1"/>
    <property type="molecule type" value="Genomic_DNA"/>
</dbReference>
<protein>
    <submittedName>
        <fullName evidence="2">Uncharacterized protein</fullName>
    </submittedName>
</protein>
<gene>
    <name evidence="2" type="ORF">AAFF_G00409430</name>
</gene>
<evidence type="ECO:0000313" key="2">
    <source>
        <dbReference type="EMBL" id="KAJ8399532.1"/>
    </source>
</evidence>
<sequence length="119" mass="13819">MELRHVLDKKPLSPNNLEQVEQGQQLLAQVQQDQEYSIHQKKELEDVVQGLRERITREHFIHEEMDGLLREQLVDREDKLEQQQELWEEVGRGVAVVAGMARGAEGSQEEEPQQGPQNE</sequence>
<name>A0AAD7SBY3_9TELE</name>